<organism evidence="2 3">
    <name type="scientific">Heterorhabditis bacteriophora</name>
    <name type="common">Entomopathogenic nematode worm</name>
    <dbReference type="NCBI Taxonomy" id="37862"/>
    <lineage>
        <taxon>Eukaryota</taxon>
        <taxon>Metazoa</taxon>
        <taxon>Ecdysozoa</taxon>
        <taxon>Nematoda</taxon>
        <taxon>Chromadorea</taxon>
        <taxon>Rhabditida</taxon>
        <taxon>Rhabditina</taxon>
        <taxon>Rhabditomorpha</taxon>
        <taxon>Strongyloidea</taxon>
        <taxon>Heterorhabditidae</taxon>
        <taxon>Heterorhabditis</taxon>
    </lineage>
</organism>
<dbReference type="InterPro" id="IPR039373">
    <property type="entry name" value="Peptidase_M28B"/>
</dbReference>
<dbReference type="InterPro" id="IPR003137">
    <property type="entry name" value="PA_domain"/>
</dbReference>
<protein>
    <submittedName>
        <fullName evidence="3">PA domain-containing protein</fullName>
    </submittedName>
</protein>
<evidence type="ECO:0000259" key="1">
    <source>
        <dbReference type="Pfam" id="PF02225"/>
    </source>
</evidence>
<dbReference type="WBParaSite" id="Hba_03612">
    <property type="protein sequence ID" value="Hba_03612"/>
    <property type="gene ID" value="Hba_03612"/>
</dbReference>
<dbReference type="SUPFAM" id="SSF52025">
    <property type="entry name" value="PA domain"/>
    <property type="match status" value="1"/>
</dbReference>
<keyword evidence="2" id="KW-1185">Reference proteome</keyword>
<dbReference type="PANTHER" id="PTHR10404">
    <property type="entry name" value="N-ACETYLATED-ALPHA-LINKED ACIDIC DIPEPTIDASE"/>
    <property type="match status" value="1"/>
</dbReference>
<dbReference type="GO" id="GO:0004180">
    <property type="term" value="F:carboxypeptidase activity"/>
    <property type="evidence" value="ECO:0007669"/>
    <property type="project" value="TreeGrafter"/>
</dbReference>
<sequence length="262" mass="30213">MGVDVRGKIALMRFGKLFRGDKVYNAEKFGAIGAILFSDPEDVAREGIDKVLLYEEKLYSMYANIGITRKHYLSSCSFKNLSILYISLNLNFGVQRGSLLHPLTAGDPLTPLYPSKKELFKSLSQKYCLKFNKWEYSKISRHYPINSCSSYFVLNRIRHIEENAPNDWQGIKILIFLIIKRFYSNILSDKYNYKILKIKITVGHITYHSLILDPLLLSSVKSIKCSNLILWKIQLQCRLLMRQGGDQVSVKKIIFLLKNSLS</sequence>
<name>A0A1I7WF66_HETBA</name>
<dbReference type="Proteomes" id="UP000095283">
    <property type="component" value="Unplaced"/>
</dbReference>
<reference evidence="3" key="1">
    <citation type="submission" date="2016-11" db="UniProtKB">
        <authorList>
            <consortium name="WormBaseParasite"/>
        </authorList>
    </citation>
    <scope>IDENTIFICATION</scope>
</reference>
<dbReference type="Pfam" id="PF02225">
    <property type="entry name" value="PA"/>
    <property type="match status" value="1"/>
</dbReference>
<dbReference type="Gene3D" id="3.50.30.30">
    <property type="match status" value="1"/>
</dbReference>
<dbReference type="PANTHER" id="PTHR10404:SF77">
    <property type="entry name" value="GLUTAMATE CARBOXYPEPTIDASE 2 HOMOLOG"/>
    <property type="match status" value="1"/>
</dbReference>
<feature type="domain" description="PA" evidence="1">
    <location>
        <begin position="4"/>
        <end position="46"/>
    </location>
</feature>
<accession>A0A1I7WF66</accession>
<evidence type="ECO:0000313" key="2">
    <source>
        <dbReference type="Proteomes" id="UP000095283"/>
    </source>
</evidence>
<proteinExistence type="predicted"/>
<evidence type="ECO:0000313" key="3">
    <source>
        <dbReference type="WBParaSite" id="Hba_03612"/>
    </source>
</evidence>
<dbReference type="AlphaFoldDB" id="A0A1I7WF66"/>
<dbReference type="InterPro" id="IPR046450">
    <property type="entry name" value="PA_dom_sf"/>
</dbReference>